<organism evidence="2 3">
    <name type="scientific">Laodelphax striatellus</name>
    <name type="common">Small brown planthopper</name>
    <name type="synonym">Delphax striatella</name>
    <dbReference type="NCBI Taxonomy" id="195883"/>
    <lineage>
        <taxon>Eukaryota</taxon>
        <taxon>Metazoa</taxon>
        <taxon>Ecdysozoa</taxon>
        <taxon>Arthropoda</taxon>
        <taxon>Hexapoda</taxon>
        <taxon>Insecta</taxon>
        <taxon>Pterygota</taxon>
        <taxon>Neoptera</taxon>
        <taxon>Paraneoptera</taxon>
        <taxon>Hemiptera</taxon>
        <taxon>Auchenorrhyncha</taxon>
        <taxon>Fulgoroidea</taxon>
        <taxon>Delphacidae</taxon>
        <taxon>Criomorphinae</taxon>
        <taxon>Laodelphax</taxon>
    </lineage>
</organism>
<gene>
    <name evidence="2" type="ORF">LSTR_LSTR013007</name>
</gene>
<dbReference type="Proteomes" id="UP000291343">
    <property type="component" value="Unassembled WGS sequence"/>
</dbReference>
<evidence type="ECO:0000313" key="2">
    <source>
        <dbReference type="EMBL" id="RZF33246.1"/>
    </source>
</evidence>
<feature type="compositionally biased region" description="Acidic residues" evidence="1">
    <location>
        <begin position="9"/>
        <end position="23"/>
    </location>
</feature>
<dbReference type="AlphaFoldDB" id="A0A482WJ38"/>
<feature type="region of interest" description="Disordered" evidence="1">
    <location>
        <begin position="1"/>
        <end position="23"/>
    </location>
</feature>
<dbReference type="EMBL" id="QKKF02034426">
    <property type="protein sequence ID" value="RZF33246.1"/>
    <property type="molecule type" value="Genomic_DNA"/>
</dbReference>
<keyword evidence="3" id="KW-1185">Reference proteome</keyword>
<dbReference type="InParanoid" id="A0A482WJ38"/>
<evidence type="ECO:0000256" key="1">
    <source>
        <dbReference type="SAM" id="MobiDB-lite"/>
    </source>
</evidence>
<evidence type="ECO:0000313" key="3">
    <source>
        <dbReference type="Proteomes" id="UP000291343"/>
    </source>
</evidence>
<proteinExistence type="predicted"/>
<sequence>MTAHVKTEDGDEPDDDDDDDEDDVKMDVKCTTLDKGWLWSASCNKTVDCGELELAPRGLLEIVATYL</sequence>
<comment type="caution">
    <text evidence="2">The sequence shown here is derived from an EMBL/GenBank/DDBJ whole genome shotgun (WGS) entry which is preliminary data.</text>
</comment>
<reference evidence="2 3" key="1">
    <citation type="journal article" date="2017" name="Gigascience">
        <title>Genome sequence of the small brown planthopper, Laodelphax striatellus.</title>
        <authorList>
            <person name="Zhu J."/>
            <person name="Jiang F."/>
            <person name="Wang X."/>
            <person name="Yang P."/>
            <person name="Bao Y."/>
            <person name="Zhao W."/>
            <person name="Wang W."/>
            <person name="Lu H."/>
            <person name="Wang Q."/>
            <person name="Cui N."/>
            <person name="Li J."/>
            <person name="Chen X."/>
            <person name="Luo L."/>
            <person name="Yu J."/>
            <person name="Kang L."/>
            <person name="Cui F."/>
        </authorList>
    </citation>
    <scope>NUCLEOTIDE SEQUENCE [LARGE SCALE GENOMIC DNA]</scope>
    <source>
        <strain evidence="2">Lst14</strain>
    </source>
</reference>
<accession>A0A482WJ38</accession>
<name>A0A482WJ38_LAOST</name>
<protein>
    <submittedName>
        <fullName evidence="2">Uncharacterized protein</fullName>
    </submittedName>
</protein>